<reference evidence="2 3" key="1">
    <citation type="journal article" date="2020" name="Int. J. Syst. Evol. Microbiol.">
        <title>Pseudomonas kitaguniensis sp. nov., a pathogen causing bacterial rot of Welsh onion in Japan.</title>
        <authorList>
            <person name="Sawada H."/>
            <person name="Fujikawa T."/>
            <person name="Nishiwaki Y."/>
            <person name="Horita H."/>
        </authorList>
    </citation>
    <scope>NUCLEOTIDE SEQUENCE [LARGE SCALE GENOMIC DNA]</scope>
    <source>
        <strain evidence="2 3">MAFF 212408</strain>
    </source>
</reference>
<protein>
    <submittedName>
        <fullName evidence="2">Uncharacterized protein</fullName>
    </submittedName>
</protein>
<evidence type="ECO:0000313" key="3">
    <source>
        <dbReference type="Proteomes" id="UP000326112"/>
    </source>
</evidence>
<accession>A0A5N7KHZ1</accession>
<comment type="caution">
    <text evidence="2">The sequence shown here is derived from an EMBL/GenBank/DDBJ whole genome shotgun (WGS) entry which is preliminary data.</text>
</comment>
<keyword evidence="1" id="KW-0472">Membrane</keyword>
<keyword evidence="1" id="KW-0812">Transmembrane</keyword>
<sequence>MLAPVIFISLRGATVVTAHALGESRLERSAAPINIYSIIIFSGIFFPILRHNGMPARVDRFSRPPAP</sequence>
<feature type="transmembrane region" description="Helical" evidence="1">
    <location>
        <begin position="34"/>
        <end position="53"/>
    </location>
</feature>
<proteinExistence type="predicted"/>
<dbReference type="RefSeq" id="WP_147468955.1">
    <property type="nucleotide sequence ID" value="NZ_VUAZ01000034.1"/>
</dbReference>
<evidence type="ECO:0000256" key="1">
    <source>
        <dbReference type="SAM" id="Phobius"/>
    </source>
</evidence>
<keyword evidence="1" id="KW-1133">Transmembrane helix</keyword>
<evidence type="ECO:0000313" key="2">
    <source>
        <dbReference type="EMBL" id="MPR01816.1"/>
    </source>
</evidence>
<gene>
    <name evidence="2" type="ORF">F0169_06805</name>
</gene>
<reference evidence="2 3" key="2">
    <citation type="journal article" date="2023" name="Plant Pathol.">
        <title>Dismantling and reorganizing Pseudomonas marginalis sensu#lato.</title>
        <authorList>
            <person name="Sawada H."/>
            <person name="Fujikawa T."/>
            <person name="Satou M."/>
        </authorList>
    </citation>
    <scope>NUCLEOTIDE SEQUENCE [LARGE SCALE GENOMIC DNA]</scope>
    <source>
        <strain evidence="2 3">MAFF 212408</strain>
    </source>
</reference>
<dbReference type="EMBL" id="VUAZ01000034">
    <property type="protein sequence ID" value="MPR01816.1"/>
    <property type="molecule type" value="Genomic_DNA"/>
</dbReference>
<keyword evidence="3" id="KW-1185">Reference proteome</keyword>
<name>A0A5N7KHZ1_9PSED</name>
<dbReference type="Proteomes" id="UP000326112">
    <property type="component" value="Unassembled WGS sequence"/>
</dbReference>
<organism evidence="2 3">
    <name type="scientific">Pseudomonas kitaguniensis</name>
    <dbReference type="NCBI Taxonomy" id="2607908"/>
    <lineage>
        <taxon>Bacteria</taxon>
        <taxon>Pseudomonadati</taxon>
        <taxon>Pseudomonadota</taxon>
        <taxon>Gammaproteobacteria</taxon>
        <taxon>Pseudomonadales</taxon>
        <taxon>Pseudomonadaceae</taxon>
        <taxon>Pseudomonas</taxon>
    </lineage>
</organism>